<dbReference type="InterPro" id="IPR005835">
    <property type="entry name" value="NTP_transferase_dom"/>
</dbReference>
<gene>
    <name evidence="4" type="ORF">Daura_23775</name>
</gene>
<dbReference type="EMBL" id="CP073767">
    <property type="protein sequence ID" value="UWZ58918.1"/>
    <property type="molecule type" value="Genomic_DNA"/>
</dbReference>
<dbReference type="InterPro" id="IPR029044">
    <property type="entry name" value="Nucleotide-diphossugar_trans"/>
</dbReference>
<dbReference type="Pfam" id="PF00483">
    <property type="entry name" value="NTP_transferase"/>
    <property type="match status" value="1"/>
</dbReference>
<dbReference type="Pfam" id="PF25087">
    <property type="entry name" value="GMPPB_C"/>
    <property type="match status" value="1"/>
</dbReference>
<dbReference type="InterPro" id="IPR050486">
    <property type="entry name" value="Mannose-1P_guanyltransferase"/>
</dbReference>
<dbReference type="Gene3D" id="3.90.550.10">
    <property type="entry name" value="Spore Coat Polysaccharide Biosynthesis Protein SpsA, Chain A"/>
    <property type="match status" value="1"/>
</dbReference>
<reference evidence="4" key="1">
    <citation type="submission" date="2021-04" db="EMBL/GenBank/DDBJ databases">
        <title>Dactylosporangium aurantiacum NRRL B-8018 full assembly.</title>
        <authorList>
            <person name="Hartkoorn R.C."/>
            <person name="Beaudoing E."/>
            <person name="Hot D."/>
        </authorList>
    </citation>
    <scope>NUCLEOTIDE SEQUENCE</scope>
    <source>
        <strain evidence="4">NRRL B-8018</strain>
    </source>
</reference>
<feature type="domain" description="Mannose-1-phosphate guanyltransferase C-terminal" evidence="3">
    <location>
        <begin position="260"/>
        <end position="330"/>
    </location>
</feature>
<evidence type="ECO:0000313" key="4">
    <source>
        <dbReference type="EMBL" id="UWZ58918.1"/>
    </source>
</evidence>
<dbReference type="PANTHER" id="PTHR22572">
    <property type="entry name" value="SUGAR-1-PHOSPHATE GUANYL TRANSFERASE"/>
    <property type="match status" value="1"/>
</dbReference>
<sequence>MTDRVTEAIILVGGAGTRLRPLTLRTPKPLLPVGGVPILAHQLAQVRAAGVERVVLATAYQAEVFGAYLGQRHGMRVEHRFEPEPLGTAGAVRHAAGALPGDGGSVLVVNGDILTALDLRGFAAAHAAAGADVSLQLIEVPDPKQFGSVTVDDTGRVRAFVEKPADEDYTGKYVNGAMYVFRREVIDAIPAGRAVSTEREVFPELLAGGAHLHGYVCTRYWSDLGRPESLVRASADVVLGVMRSPAGGTPGPFRLMPGAVADGARLDGGTVIGEGARVEPGAAVHGSLVRAGARIGAGAQVRDSVVGAGASIGAGCVLDGVVVGDNASVGAGNELRHGLRVWQDAVLDDGAVRFAGCLD</sequence>
<organism evidence="4 5">
    <name type="scientific">Dactylosporangium aurantiacum</name>
    <dbReference type="NCBI Taxonomy" id="35754"/>
    <lineage>
        <taxon>Bacteria</taxon>
        <taxon>Bacillati</taxon>
        <taxon>Actinomycetota</taxon>
        <taxon>Actinomycetes</taxon>
        <taxon>Micromonosporales</taxon>
        <taxon>Micromonosporaceae</taxon>
        <taxon>Dactylosporangium</taxon>
    </lineage>
</organism>
<dbReference type="KEGG" id="daur:Daura_23775"/>
<protein>
    <submittedName>
        <fullName evidence="4">NDP-sugar synthase</fullName>
    </submittedName>
</protein>
<dbReference type="Proteomes" id="UP001058003">
    <property type="component" value="Chromosome"/>
</dbReference>
<dbReference type="RefSeq" id="WP_033361954.1">
    <property type="nucleotide sequence ID" value="NZ_CP073767.1"/>
</dbReference>
<dbReference type="SUPFAM" id="SSF53448">
    <property type="entry name" value="Nucleotide-diphospho-sugar transferases"/>
    <property type="match status" value="1"/>
</dbReference>
<dbReference type="AlphaFoldDB" id="A0A9Q9ITY3"/>
<keyword evidence="5" id="KW-1185">Reference proteome</keyword>
<name>A0A9Q9ITY3_9ACTN</name>
<evidence type="ECO:0000259" key="2">
    <source>
        <dbReference type="Pfam" id="PF00483"/>
    </source>
</evidence>
<evidence type="ECO:0000256" key="1">
    <source>
        <dbReference type="ARBA" id="ARBA00007274"/>
    </source>
</evidence>
<feature type="domain" description="Nucleotidyl transferase" evidence="2">
    <location>
        <begin position="8"/>
        <end position="237"/>
    </location>
</feature>
<evidence type="ECO:0000313" key="5">
    <source>
        <dbReference type="Proteomes" id="UP001058003"/>
    </source>
</evidence>
<evidence type="ECO:0000259" key="3">
    <source>
        <dbReference type="Pfam" id="PF25087"/>
    </source>
</evidence>
<comment type="similarity">
    <text evidence="1">Belongs to the transferase hexapeptide repeat family.</text>
</comment>
<dbReference type="Gene3D" id="2.160.10.10">
    <property type="entry name" value="Hexapeptide repeat proteins"/>
    <property type="match status" value="1"/>
</dbReference>
<proteinExistence type="inferred from homology"/>
<dbReference type="CDD" id="cd04181">
    <property type="entry name" value="NTP_transferase"/>
    <property type="match status" value="1"/>
</dbReference>
<dbReference type="InterPro" id="IPR056729">
    <property type="entry name" value="GMPPB_C"/>
</dbReference>
<accession>A0A9Q9ITY3</accession>
<dbReference type="OrthoDB" id="9801810at2"/>